<evidence type="ECO:0000256" key="9">
    <source>
        <dbReference type="ARBA" id="ARBA00023300"/>
    </source>
</evidence>
<dbReference type="Gene3D" id="3.30.70.150">
    <property type="entry name" value="RuBisCO large subunit, N-terminal domain"/>
    <property type="match status" value="1"/>
</dbReference>
<feature type="site" description="Transition state stabilizer" evidence="11">
    <location>
        <position position="351"/>
    </location>
</feature>
<evidence type="ECO:0000256" key="2">
    <source>
        <dbReference type="ARBA" id="ARBA00006204"/>
    </source>
</evidence>
<dbReference type="InterPro" id="IPR020878">
    <property type="entry name" value="RuBisCo_large_chain_AS"/>
</dbReference>
<dbReference type="HAMAP" id="MF_01338">
    <property type="entry name" value="RuBisCO_L_type1"/>
    <property type="match status" value="1"/>
</dbReference>
<comment type="similarity">
    <text evidence="2 11">Belongs to the RuBisCO large chain family. Type I subfamily.</text>
</comment>
<keyword evidence="15" id="KW-0614">Plasmid</keyword>
<geneLocation type="plasmid" evidence="16"/>
<dbReference type="KEGG" id="bcai:K788_0007391"/>
<dbReference type="InterPro" id="IPR000685">
    <property type="entry name" value="RuBisCO_lsu_C"/>
</dbReference>
<feature type="domain" description="Ribulose bisphosphate carboxylase large subunit ferrodoxin-like N-terminal" evidence="14">
    <location>
        <begin position="39"/>
        <end position="162"/>
    </location>
</feature>
<evidence type="ECO:0000313" key="16">
    <source>
        <dbReference type="Proteomes" id="UP000019146"/>
    </source>
</evidence>
<proteinExistence type="inferred from homology"/>
<dbReference type="Gene3D" id="3.20.20.110">
    <property type="entry name" value="Ribulose bisphosphate carboxylase, large subunit, C-terminal domain"/>
    <property type="match status" value="1"/>
</dbReference>
<feature type="active site" description="Proton acceptor" evidence="11">
    <location>
        <position position="311"/>
    </location>
</feature>
<dbReference type="SFLD" id="SFLDS00014">
    <property type="entry name" value="RuBisCO"/>
    <property type="match status" value="1"/>
</dbReference>
<dbReference type="Proteomes" id="UP000019146">
    <property type="component" value="Plasmid unnamed"/>
</dbReference>
<evidence type="ECO:0000256" key="6">
    <source>
        <dbReference type="ARBA" id="ARBA00023002"/>
    </source>
</evidence>
<evidence type="ECO:0000256" key="3">
    <source>
        <dbReference type="ARBA" id="ARBA00022567"/>
    </source>
</evidence>
<accession>A0A0P0RLT9</accession>
<feature type="binding site" description="via carbamate group" evidence="11">
    <location>
        <position position="219"/>
    </location>
    <ligand>
        <name>Mg(2+)</name>
        <dbReference type="ChEBI" id="CHEBI:18420"/>
    </ligand>
</feature>
<dbReference type="GO" id="GO:0019253">
    <property type="term" value="P:reductive pentose-phosphate cycle"/>
    <property type="evidence" value="ECO:0007669"/>
    <property type="project" value="UniProtKB-UniRule"/>
</dbReference>
<dbReference type="EMBL" id="CP012748">
    <property type="protein sequence ID" value="ALL69862.1"/>
    <property type="molecule type" value="Genomic_DNA"/>
</dbReference>
<comment type="miscellaneous">
    <text evidence="11">The basic functional RuBisCO is composed of a large chain homodimer in a 'head-to-tail' conformation. In form I RuBisCO this homodimer is arranged in a barrel-like tetramer with the small subunits forming a tetrameric 'cap' on each end of the 'barrel'.</text>
</comment>
<feature type="active site" description="Proton acceptor" evidence="11">
    <location>
        <position position="193"/>
    </location>
</feature>
<feature type="domain" description="Ribulose bisphosphate carboxylase large subunit C-terminal" evidence="13">
    <location>
        <begin position="172"/>
        <end position="479"/>
    </location>
</feature>
<keyword evidence="9 11" id="KW-0120">Carbon dioxide fixation</keyword>
<feature type="region of interest" description="Disordered" evidence="12">
    <location>
        <begin position="1"/>
        <end position="27"/>
    </location>
</feature>
<feature type="binding site" evidence="11">
    <location>
        <position position="221"/>
    </location>
    <ligand>
        <name>Mg(2+)</name>
        <dbReference type="ChEBI" id="CHEBI:18420"/>
    </ligand>
</feature>
<feature type="binding site" evidence="11">
    <location>
        <position position="396"/>
    </location>
    <ligand>
        <name>substrate</name>
    </ligand>
</feature>
<sequence>MNDFSKEAVKPAGSESTPESTPQRSRYSAGVLKYREMGYWQPDYTPKDTDIIALFRITPQPGVEPEEAAAAVAGESSTATWTVVWTDRLTACDMYRAKAFRVDLVPNASESEPQYFAFIAYDLDLFEEGSVANLTASIIGNVFGFKPLKALRLEDMRIPVAYLKTFQGPPTGIVVERERLDKYGRPLLGATVKPKLGLSGKNYGRVVYEGLKGGLDFLKDDENINSQPFMHWRDRYLFAMEAVARAQAETGELKGHYLNVTAGTMEDMYERAEFAKELGSCIVMIDLVIGWTAITSMGRWARKNDMILHLHRAGHGTYTRQRNHGISFRVIAKWLRMAGVDHAHAGTAVGKLDGDPLSVQGYYNVLRESHNPVDLTRGLHFEQPWAGLRKVMPVASGGIHAGQMHQLLDLFGDDAILQFGGGTIGHPSGIQAGATANRVALETMVKARNEGRDIASEGPDLLEAAARHCTPLKQALDTWGDITFNYTPTDTPDFAVTPSVA</sequence>
<evidence type="ECO:0000256" key="8">
    <source>
        <dbReference type="ARBA" id="ARBA00023239"/>
    </source>
</evidence>
<evidence type="ECO:0000259" key="13">
    <source>
        <dbReference type="Pfam" id="PF00016"/>
    </source>
</evidence>
<dbReference type="SUPFAM" id="SSF54966">
    <property type="entry name" value="RuBisCO, large subunit, small (N-terminal) domain"/>
    <property type="match status" value="1"/>
</dbReference>
<dbReference type="RefSeq" id="WP_035995275.1">
    <property type="nucleotide sequence ID" value="NZ_CP012748.1"/>
</dbReference>
<evidence type="ECO:0000256" key="1">
    <source>
        <dbReference type="ARBA" id="ARBA00003617"/>
    </source>
</evidence>
<organism evidence="15 16">
    <name type="scientific">Paraburkholderia caribensis MBA4</name>
    <dbReference type="NCBI Taxonomy" id="1323664"/>
    <lineage>
        <taxon>Bacteria</taxon>
        <taxon>Pseudomonadati</taxon>
        <taxon>Pseudomonadota</taxon>
        <taxon>Betaproteobacteria</taxon>
        <taxon>Burkholderiales</taxon>
        <taxon>Burkholderiaceae</taxon>
        <taxon>Paraburkholderia</taxon>
    </lineage>
</organism>
<dbReference type="GO" id="GO:0016984">
    <property type="term" value="F:ribulose-bisphosphate carboxylase activity"/>
    <property type="evidence" value="ECO:0007669"/>
    <property type="project" value="UniProtKB-UniRule"/>
</dbReference>
<evidence type="ECO:0000256" key="10">
    <source>
        <dbReference type="ARBA" id="ARBA00049469"/>
    </source>
</evidence>
<feature type="binding site" evidence="11">
    <location>
        <position position="344"/>
    </location>
    <ligand>
        <name>substrate</name>
    </ligand>
</feature>
<comment type="subunit">
    <text evidence="11">Heterohexadecamer of 8 large chains and 8 small chains.</text>
</comment>
<evidence type="ECO:0000259" key="14">
    <source>
        <dbReference type="Pfam" id="PF02788"/>
    </source>
</evidence>
<keyword evidence="6 11" id="KW-0560">Oxidoreductase</keyword>
<dbReference type="CDD" id="cd08212">
    <property type="entry name" value="RuBisCO_large_I"/>
    <property type="match status" value="1"/>
</dbReference>
<comment type="catalytic activity">
    <reaction evidence="10 11">
        <text>2 (2R)-3-phosphoglycerate + 2 H(+) = D-ribulose 1,5-bisphosphate + CO2 + H2O</text>
        <dbReference type="Rhea" id="RHEA:23124"/>
        <dbReference type="ChEBI" id="CHEBI:15377"/>
        <dbReference type="ChEBI" id="CHEBI:15378"/>
        <dbReference type="ChEBI" id="CHEBI:16526"/>
        <dbReference type="ChEBI" id="CHEBI:57870"/>
        <dbReference type="ChEBI" id="CHEBI:58272"/>
        <dbReference type="EC" id="4.1.1.39"/>
    </reaction>
</comment>
<dbReference type="GO" id="GO:0000287">
    <property type="term" value="F:magnesium ion binding"/>
    <property type="evidence" value="ECO:0007669"/>
    <property type="project" value="UniProtKB-UniRule"/>
</dbReference>
<comment type="catalytic activity">
    <reaction evidence="11">
        <text>D-ribulose 1,5-bisphosphate + O2 = 2-phosphoglycolate + (2R)-3-phosphoglycerate + 2 H(+)</text>
        <dbReference type="Rhea" id="RHEA:36631"/>
        <dbReference type="ChEBI" id="CHEBI:15378"/>
        <dbReference type="ChEBI" id="CHEBI:15379"/>
        <dbReference type="ChEBI" id="CHEBI:57870"/>
        <dbReference type="ChEBI" id="CHEBI:58033"/>
        <dbReference type="ChEBI" id="CHEBI:58272"/>
    </reaction>
</comment>
<name>A0A0P0RLT9_9BURK</name>
<feature type="binding site" evidence="11">
    <location>
        <position position="312"/>
    </location>
    <ligand>
        <name>substrate</name>
    </ligand>
</feature>
<dbReference type="NCBIfam" id="NF003252">
    <property type="entry name" value="PRK04208.1"/>
    <property type="match status" value="1"/>
</dbReference>
<feature type="compositionally biased region" description="Polar residues" evidence="12">
    <location>
        <begin position="14"/>
        <end position="26"/>
    </location>
</feature>
<dbReference type="EC" id="4.1.1.39" evidence="11"/>
<dbReference type="GeneID" id="69973388"/>
<comment type="cofactor">
    <cofactor evidence="11">
        <name>Mg(2+)</name>
        <dbReference type="ChEBI" id="CHEBI:18420"/>
    </cofactor>
    <text evidence="11">Binds 1 Mg(2+) ion per subunit.</text>
</comment>
<feature type="binding site" evidence="11">
    <location>
        <position position="222"/>
    </location>
    <ligand>
        <name>Mg(2+)</name>
        <dbReference type="ChEBI" id="CHEBI:18420"/>
    </ligand>
</feature>
<feature type="modified residue" description="N6-carboxylysine" evidence="11">
    <location>
        <position position="219"/>
    </location>
</feature>
<evidence type="ECO:0000256" key="7">
    <source>
        <dbReference type="ARBA" id="ARBA00023033"/>
    </source>
</evidence>
<dbReference type="Pfam" id="PF02788">
    <property type="entry name" value="RuBisCO_large_N"/>
    <property type="match status" value="1"/>
</dbReference>
<evidence type="ECO:0000256" key="11">
    <source>
        <dbReference type="HAMAP-Rule" id="MF_01338"/>
    </source>
</evidence>
<comment type="caution">
    <text evidence="11">Lacks conserved residue(s) required for the propagation of feature annotation.</text>
</comment>
<dbReference type="PROSITE" id="PS00157">
    <property type="entry name" value="RUBISCO_LARGE"/>
    <property type="match status" value="1"/>
</dbReference>
<keyword evidence="4 11" id="KW-0479">Metal-binding</keyword>
<feature type="binding site" evidence="11">
    <location>
        <position position="191"/>
    </location>
    <ligand>
        <name>substrate</name>
    </ligand>
</feature>
<dbReference type="InterPro" id="IPR036376">
    <property type="entry name" value="RuBisCO_lsu_C_sf"/>
</dbReference>
<dbReference type="SFLD" id="SFLDG00301">
    <property type="entry name" value="RuBisCO-like_proteins"/>
    <property type="match status" value="1"/>
</dbReference>
<comment type="function">
    <text evidence="1 11">RuBisCO catalyzes two reactions: the carboxylation of D-ribulose 1,5-bisphosphate, the primary event in carbon dioxide fixation, as well as the oxidative fragmentation of the pentose substrate. Both reactions occur simultaneously and in competition at the same active site.</text>
</comment>
<gene>
    <name evidence="11" type="primary">cbbL</name>
    <name evidence="15" type="ORF">K788_0007391</name>
</gene>
<evidence type="ECO:0000256" key="5">
    <source>
        <dbReference type="ARBA" id="ARBA00022842"/>
    </source>
</evidence>
<keyword evidence="5 11" id="KW-0460">Magnesium</keyword>
<evidence type="ECO:0000256" key="12">
    <source>
        <dbReference type="SAM" id="MobiDB-lite"/>
    </source>
</evidence>
<dbReference type="SFLD" id="SFLDG01052">
    <property type="entry name" value="RuBisCO"/>
    <property type="match status" value="1"/>
</dbReference>
<keyword evidence="3 11" id="KW-0113">Calvin cycle</keyword>
<keyword evidence="8 11" id="KW-0456">Lyase</keyword>
<dbReference type="SUPFAM" id="SSF51649">
    <property type="entry name" value="RuBisCo, C-terminal domain"/>
    <property type="match status" value="1"/>
</dbReference>
<reference evidence="15 16" key="1">
    <citation type="journal article" date="2014" name="Genome Announc.">
        <title>Draft Genome Sequence of the Haloacid-Degrading Burkholderia caribensis Strain MBA4.</title>
        <authorList>
            <person name="Pan Y."/>
            <person name="Kong K.F."/>
            <person name="Tsang J.S."/>
        </authorList>
    </citation>
    <scope>NUCLEOTIDE SEQUENCE [LARGE SCALE GENOMIC DNA]</scope>
    <source>
        <strain evidence="15 16">MBA4</strain>
        <plasmid evidence="16">Plasmid</plasmid>
    </source>
</reference>
<dbReference type="Pfam" id="PF00016">
    <property type="entry name" value="RuBisCO_large"/>
    <property type="match status" value="1"/>
</dbReference>
<feature type="binding site" evidence="11">
    <location>
        <position position="195"/>
    </location>
    <ligand>
        <name>substrate</name>
    </ligand>
</feature>
<dbReference type="GO" id="GO:0004497">
    <property type="term" value="F:monooxygenase activity"/>
    <property type="evidence" value="ECO:0007669"/>
    <property type="project" value="UniProtKB-KW"/>
</dbReference>
<dbReference type="InterPro" id="IPR017443">
    <property type="entry name" value="RuBisCO_lsu_fd_N"/>
</dbReference>
<dbReference type="InterPro" id="IPR036422">
    <property type="entry name" value="RuBisCO_lsu_N_sf"/>
</dbReference>
<keyword evidence="7 11" id="KW-0503">Monooxygenase</keyword>
<evidence type="ECO:0000313" key="15">
    <source>
        <dbReference type="EMBL" id="ALL69862.1"/>
    </source>
</evidence>
<dbReference type="AlphaFoldDB" id="A0A0P0RLT9"/>
<dbReference type="PANTHER" id="PTHR42704">
    <property type="entry name" value="RIBULOSE BISPHOSPHATE CARBOXYLASE"/>
    <property type="match status" value="1"/>
</dbReference>
<feature type="binding site" description="in homodimeric partner" evidence="11">
    <location>
        <position position="141"/>
    </location>
    <ligand>
        <name>substrate</name>
    </ligand>
</feature>
<dbReference type="PANTHER" id="PTHR42704:SF17">
    <property type="entry name" value="RIBULOSE BISPHOSPHATE CARBOXYLASE LARGE CHAIN"/>
    <property type="match status" value="1"/>
</dbReference>
<protein>
    <recommendedName>
        <fullName evidence="11">Ribulose bisphosphate carboxylase large chain</fullName>
        <shortName evidence="11">RuBisCO large subunit</shortName>
        <ecNumber evidence="11">4.1.1.39</ecNumber>
    </recommendedName>
</protein>
<dbReference type="InterPro" id="IPR033966">
    <property type="entry name" value="RuBisCO"/>
</dbReference>
<evidence type="ECO:0000256" key="4">
    <source>
        <dbReference type="ARBA" id="ARBA00022723"/>
    </source>
</evidence>
<dbReference type="InterPro" id="IPR020888">
    <property type="entry name" value="RuBisCO_lsuI"/>
</dbReference>